<accession>A0AC35FUM0</accession>
<name>A0AC35FUM0_9BILA</name>
<reference evidence="2" key="1">
    <citation type="submission" date="2022-11" db="UniProtKB">
        <authorList>
            <consortium name="WormBaseParasite"/>
        </authorList>
    </citation>
    <scope>IDENTIFICATION</scope>
</reference>
<evidence type="ECO:0000313" key="1">
    <source>
        <dbReference type="Proteomes" id="UP000887580"/>
    </source>
</evidence>
<proteinExistence type="predicted"/>
<dbReference type="Proteomes" id="UP000887580">
    <property type="component" value="Unplaced"/>
</dbReference>
<protein>
    <submittedName>
        <fullName evidence="2">Uncharacterized protein</fullName>
    </submittedName>
</protein>
<evidence type="ECO:0000313" key="2">
    <source>
        <dbReference type="WBParaSite" id="PS1159_v2.g21042.t1"/>
    </source>
</evidence>
<dbReference type="WBParaSite" id="PS1159_v2.g21042.t1">
    <property type="protein sequence ID" value="PS1159_v2.g21042.t1"/>
    <property type="gene ID" value="PS1159_v2.g21042"/>
</dbReference>
<organism evidence="1 2">
    <name type="scientific">Panagrolaimus sp. PS1159</name>
    <dbReference type="NCBI Taxonomy" id="55785"/>
    <lineage>
        <taxon>Eukaryota</taxon>
        <taxon>Metazoa</taxon>
        <taxon>Ecdysozoa</taxon>
        <taxon>Nematoda</taxon>
        <taxon>Chromadorea</taxon>
        <taxon>Rhabditida</taxon>
        <taxon>Tylenchina</taxon>
        <taxon>Panagrolaimomorpha</taxon>
        <taxon>Panagrolaimoidea</taxon>
        <taxon>Panagrolaimidae</taxon>
        <taxon>Panagrolaimus</taxon>
    </lineage>
</organism>
<sequence>MDETQSSPAIGAVEDDDEEEEVISQKSEKDDETPTFLIPTTRRQNSVPGGRSLAQTGHEGTIFQGSPFIYCGAPPLQHTPINAHRRLMHHNSMRTPTLHERNNNNNESSNNINNNNSNNATRSLSGSRRLKRHDTDPSMKKNGL</sequence>